<gene>
    <name evidence="3" type="ORF">GTGU_04677</name>
</gene>
<dbReference type="FunFam" id="3.10.20.310:FF:000018">
    <property type="entry name" value="ShlB/FhaC/HecB family hemolysin secretion/activation protein"/>
    <property type="match status" value="1"/>
</dbReference>
<dbReference type="EMBL" id="JMTB01000148">
    <property type="protein sequence ID" value="KFB96120.1"/>
    <property type="molecule type" value="Genomic_DNA"/>
</dbReference>
<dbReference type="Proteomes" id="UP000028630">
    <property type="component" value="Unassembled WGS sequence"/>
</dbReference>
<dbReference type="eggNOG" id="COG2831">
    <property type="taxonomic scope" value="Bacteria"/>
</dbReference>
<dbReference type="GO" id="GO:0046819">
    <property type="term" value="P:protein secretion by the type V secretion system"/>
    <property type="evidence" value="ECO:0007669"/>
    <property type="project" value="TreeGrafter"/>
</dbReference>
<dbReference type="GO" id="GO:0098046">
    <property type="term" value="C:type V protein secretion system complex"/>
    <property type="evidence" value="ECO:0007669"/>
    <property type="project" value="TreeGrafter"/>
</dbReference>
<reference evidence="4" key="1">
    <citation type="submission" date="2014-05" db="EMBL/GenBank/DDBJ databases">
        <title>ATOL: Assembling a taxonomically balanced genome-scale reconstruction of the evolutionary history of the Enterobacteriaceae.</title>
        <authorList>
            <person name="Plunkett G. III"/>
            <person name="Neeno-Eckwall E.C."/>
            <person name="Glasner J.D."/>
            <person name="Perna N.T."/>
        </authorList>
    </citation>
    <scope>NUCLEOTIDE SEQUENCE [LARGE SCALE GENOMIC DNA]</scope>
    <source>
        <strain evidence="4">ATCC 49490</strain>
    </source>
</reference>
<dbReference type="InterPro" id="IPR013686">
    <property type="entry name" value="Polypept-transport_assoc_ShlB"/>
</dbReference>
<feature type="chain" id="PRO_5001786015" evidence="1">
    <location>
        <begin position="33"/>
        <end position="163"/>
    </location>
</feature>
<dbReference type="InterPro" id="IPR051544">
    <property type="entry name" value="TPS_OM_transporter"/>
</dbReference>
<keyword evidence="1" id="KW-0732">Signal</keyword>
<sequence>MDFRRRSRGHQYLLPALCVSAVFSGISFTSVAAPGDEQFILQQQRQQALEQQLTPPVPDIRLSPSEHSAGRLVFPAETPCFPLHSVTLTGHNDLPRWLPLQRLANQAVGHCLGTQGINMLMSTLQNRMISHGWTTSRVLAPAQDLKSGHLQLAVVPGKIRHVE</sequence>
<dbReference type="PANTHER" id="PTHR34597:SF3">
    <property type="entry name" value="OUTER MEMBRANE TRANSPORTER CDIB"/>
    <property type="match status" value="1"/>
</dbReference>
<keyword evidence="4" id="KW-1185">Reference proteome</keyword>
<dbReference type="Gene3D" id="3.10.20.310">
    <property type="entry name" value="membrane protein fhac"/>
    <property type="match status" value="1"/>
</dbReference>
<evidence type="ECO:0000313" key="4">
    <source>
        <dbReference type="Proteomes" id="UP000028630"/>
    </source>
</evidence>
<dbReference type="Pfam" id="PF08479">
    <property type="entry name" value="POTRA_2"/>
    <property type="match status" value="1"/>
</dbReference>
<comment type="caution">
    <text evidence="3">The sequence shown here is derived from an EMBL/GenBank/DDBJ whole genome shotgun (WGS) entry which is preliminary data.</text>
</comment>
<feature type="non-terminal residue" evidence="3">
    <location>
        <position position="163"/>
    </location>
</feature>
<dbReference type="RefSeq" id="WP_169741201.1">
    <property type="nucleotide sequence ID" value="NZ_JMTB01000148.1"/>
</dbReference>
<evidence type="ECO:0000256" key="1">
    <source>
        <dbReference type="SAM" id="SignalP"/>
    </source>
</evidence>
<dbReference type="GO" id="GO:0008320">
    <property type="term" value="F:protein transmembrane transporter activity"/>
    <property type="evidence" value="ECO:0007669"/>
    <property type="project" value="TreeGrafter"/>
</dbReference>
<evidence type="ECO:0000259" key="2">
    <source>
        <dbReference type="Pfam" id="PF08479"/>
    </source>
</evidence>
<dbReference type="AlphaFoldDB" id="A0A084ZF76"/>
<evidence type="ECO:0000313" key="3">
    <source>
        <dbReference type="EMBL" id="KFB96120.1"/>
    </source>
</evidence>
<protein>
    <submittedName>
        <fullName evidence="3">ShlB family protein</fullName>
    </submittedName>
</protein>
<proteinExistence type="predicted"/>
<feature type="domain" description="Polypeptide-transport-associated ShlB-type" evidence="2">
    <location>
        <begin position="81"/>
        <end position="157"/>
    </location>
</feature>
<dbReference type="PANTHER" id="PTHR34597">
    <property type="entry name" value="SLR1661 PROTEIN"/>
    <property type="match status" value="1"/>
</dbReference>
<name>A0A084ZF76_9ENTR</name>
<feature type="signal peptide" evidence="1">
    <location>
        <begin position="1"/>
        <end position="32"/>
    </location>
</feature>
<organism evidence="3 4">
    <name type="scientific">Trabulsiella guamensis ATCC 49490</name>
    <dbReference type="NCBI Taxonomy" id="1005994"/>
    <lineage>
        <taxon>Bacteria</taxon>
        <taxon>Pseudomonadati</taxon>
        <taxon>Pseudomonadota</taxon>
        <taxon>Gammaproteobacteria</taxon>
        <taxon>Enterobacterales</taxon>
        <taxon>Enterobacteriaceae</taxon>
        <taxon>Trabulsiella</taxon>
    </lineage>
</organism>
<accession>A0A084ZF76</accession>